<sequence length="131" mass="15353">MKFHALDRNYNGKETLLQGWDSFLSSIFVLVTTPYGSIPEMPEAGFDMIELFGYEEHDQHYEDLCTEFREKVAALENSIPVEIGIQRYEEDKSIIDIKITYTSDNKVYNEVIRNKLEDGKVLTYFKDIQLR</sequence>
<organism evidence="1">
    <name type="scientific">Myoviridae sp. ctkfK18</name>
    <dbReference type="NCBI Taxonomy" id="2825165"/>
    <lineage>
        <taxon>Viruses</taxon>
        <taxon>Duplodnaviria</taxon>
        <taxon>Heunggongvirae</taxon>
        <taxon>Uroviricota</taxon>
        <taxon>Caudoviricetes</taxon>
    </lineage>
</organism>
<protein>
    <submittedName>
        <fullName evidence="1">Putative tail lysozyme</fullName>
    </submittedName>
</protein>
<dbReference type="SUPFAM" id="SSF160719">
    <property type="entry name" value="gpW/gp25-like"/>
    <property type="match status" value="1"/>
</dbReference>
<reference evidence="1" key="1">
    <citation type="journal article" date="2021" name="Proc. Natl. Acad. Sci. U.S.A.">
        <title>A Catalog of Tens of Thousands of Viruses from Human Metagenomes Reveals Hidden Associations with Chronic Diseases.</title>
        <authorList>
            <person name="Tisza M.J."/>
            <person name="Buck C.B."/>
        </authorList>
    </citation>
    <scope>NUCLEOTIDE SEQUENCE</scope>
    <source>
        <strain evidence="1">CtkfK18</strain>
    </source>
</reference>
<dbReference type="EMBL" id="BK016265">
    <property type="protein sequence ID" value="DAG05880.1"/>
    <property type="molecule type" value="Genomic_DNA"/>
</dbReference>
<accession>A0A8S5VGS8</accession>
<evidence type="ECO:0000313" key="1">
    <source>
        <dbReference type="EMBL" id="DAG05880.1"/>
    </source>
</evidence>
<name>A0A8S5VGS8_9CAUD</name>
<proteinExistence type="predicted"/>